<evidence type="ECO:0000259" key="2">
    <source>
        <dbReference type="PROSITE" id="PS51099"/>
    </source>
</evidence>
<gene>
    <name evidence="3" type="ORF">WMO29_08960</name>
</gene>
<protein>
    <submittedName>
        <fullName evidence="3">PTS sugar transporter subunit IIB</fullName>
    </submittedName>
</protein>
<dbReference type="Gene3D" id="3.40.50.2300">
    <property type="match status" value="1"/>
</dbReference>
<dbReference type="InterPro" id="IPR003501">
    <property type="entry name" value="PTS_EIIB_2/3"/>
</dbReference>
<sequence>MLKVLVACGCGMGSSQLLKMNCANVLKKLGIENTVHHTSIDEAKSTAHDYDLIVVGENFVDSFKLKEGSKTKIIGLKNLMNKKELEEKLREGGFAN</sequence>
<comment type="caution">
    <text evidence="3">The sequence shown here is derived from an EMBL/GenBank/DDBJ whole genome shotgun (WGS) entry which is preliminary data.</text>
</comment>
<dbReference type="Pfam" id="PF02302">
    <property type="entry name" value="PTS_IIB"/>
    <property type="match status" value="1"/>
</dbReference>
<keyword evidence="1" id="KW-0808">Transferase</keyword>
<proteinExistence type="predicted"/>
<dbReference type="EMBL" id="JBBMFE010000007">
    <property type="protein sequence ID" value="MEQ2472618.1"/>
    <property type="molecule type" value="Genomic_DNA"/>
</dbReference>
<organism evidence="3 4">
    <name type="scientific">Laedolimicola intestinihominis</name>
    <dbReference type="NCBI Taxonomy" id="3133166"/>
    <lineage>
        <taxon>Bacteria</taxon>
        <taxon>Bacillati</taxon>
        <taxon>Bacillota</taxon>
        <taxon>Clostridia</taxon>
        <taxon>Lachnospirales</taxon>
        <taxon>Lachnospiraceae</taxon>
        <taxon>Laedolimicola</taxon>
    </lineage>
</organism>
<dbReference type="InterPro" id="IPR013011">
    <property type="entry name" value="PTS_EIIB_2"/>
</dbReference>
<dbReference type="PROSITE" id="PS51099">
    <property type="entry name" value="PTS_EIIB_TYPE_2"/>
    <property type="match status" value="1"/>
</dbReference>
<name>A0ABV1FHR3_9FIRM</name>
<reference evidence="3 4" key="1">
    <citation type="submission" date="2024-03" db="EMBL/GenBank/DDBJ databases">
        <title>Human intestinal bacterial collection.</title>
        <authorList>
            <person name="Pauvert C."/>
            <person name="Hitch T.C.A."/>
            <person name="Clavel T."/>
        </authorList>
    </citation>
    <scope>NUCLEOTIDE SEQUENCE [LARGE SCALE GENOMIC DNA]</scope>
    <source>
        <strain evidence="3 4">CLA-AA-H132</strain>
    </source>
</reference>
<keyword evidence="3" id="KW-0813">Transport</keyword>
<keyword evidence="3" id="KW-0762">Sugar transport</keyword>
<dbReference type="Proteomes" id="UP001438008">
    <property type="component" value="Unassembled WGS sequence"/>
</dbReference>
<keyword evidence="4" id="KW-1185">Reference proteome</keyword>
<accession>A0ABV1FHR3</accession>
<feature type="domain" description="PTS EIIB type-2" evidence="2">
    <location>
        <begin position="2"/>
        <end position="96"/>
    </location>
</feature>
<evidence type="ECO:0000256" key="1">
    <source>
        <dbReference type="ARBA" id="ARBA00022679"/>
    </source>
</evidence>
<evidence type="ECO:0000313" key="4">
    <source>
        <dbReference type="Proteomes" id="UP001438008"/>
    </source>
</evidence>
<dbReference type="InterPro" id="IPR036095">
    <property type="entry name" value="PTS_EIIB-like_sf"/>
</dbReference>
<dbReference type="SUPFAM" id="SSF52794">
    <property type="entry name" value="PTS system IIB component-like"/>
    <property type="match status" value="1"/>
</dbReference>
<evidence type="ECO:0000313" key="3">
    <source>
        <dbReference type="EMBL" id="MEQ2472618.1"/>
    </source>
</evidence>
<dbReference type="CDD" id="cd05563">
    <property type="entry name" value="PTS_IIB_ascorbate"/>
    <property type="match status" value="1"/>
</dbReference>
<dbReference type="RefSeq" id="WP_178038054.1">
    <property type="nucleotide sequence ID" value="NZ_JBBMFE010000007.1"/>
</dbReference>